<dbReference type="EMBL" id="FR824299">
    <property type="protein sequence ID" value="CCA24708.1"/>
    <property type="molecule type" value="Genomic_DNA"/>
</dbReference>
<gene>
    <name evidence="1" type="primary">AlNc14C254G9694</name>
    <name evidence="1" type="ORF">ALNC14_108520</name>
</gene>
<reference evidence="1" key="2">
    <citation type="submission" date="2011-02" db="EMBL/GenBank/DDBJ databases">
        <authorList>
            <person name="MacLean D."/>
        </authorList>
    </citation>
    <scope>NUCLEOTIDE SEQUENCE</scope>
</reference>
<sequence length="163" mass="18632">MTDTPEIFSLRIVSSDSTDHSLPRYTSRPKSSWFLAAIYAQYTIHMGRLIRADAIVDSAMSLDTREVHNGYPNTKHITTCRNKQCIPACNFHGIAALLTHGRCSDNAHKYDKDNSEPQYRKKHIVISLFCWNGKHKHVVLYSHPIPYCKITMLIAIDCSKQIQ</sequence>
<evidence type="ECO:0000313" key="1">
    <source>
        <dbReference type="EMBL" id="CCA24708.1"/>
    </source>
</evidence>
<name>F0WTL7_9STRA</name>
<dbReference type="HOGENOM" id="CLU_1638452_0_0_1"/>
<reference evidence="1" key="1">
    <citation type="journal article" date="2011" name="PLoS Biol.">
        <title>Gene gain and loss during evolution of obligate parasitism in the white rust pathogen of Arabidopsis thaliana.</title>
        <authorList>
            <person name="Kemen E."/>
            <person name="Gardiner A."/>
            <person name="Schultz-Larsen T."/>
            <person name="Kemen A.C."/>
            <person name="Balmuth A.L."/>
            <person name="Robert-Seilaniantz A."/>
            <person name="Bailey K."/>
            <person name="Holub E."/>
            <person name="Studholme D.J."/>
            <person name="Maclean D."/>
            <person name="Jones J.D."/>
        </authorList>
    </citation>
    <scope>NUCLEOTIDE SEQUENCE</scope>
</reference>
<dbReference type="AlphaFoldDB" id="F0WTL7"/>
<protein>
    <submittedName>
        <fullName evidence="1">AlNc14C254G9694 protein</fullName>
    </submittedName>
</protein>
<organism evidence="1">
    <name type="scientific">Albugo laibachii Nc14</name>
    <dbReference type="NCBI Taxonomy" id="890382"/>
    <lineage>
        <taxon>Eukaryota</taxon>
        <taxon>Sar</taxon>
        <taxon>Stramenopiles</taxon>
        <taxon>Oomycota</taxon>
        <taxon>Peronosporomycetes</taxon>
        <taxon>Albuginales</taxon>
        <taxon>Albuginaceae</taxon>
        <taxon>Albugo</taxon>
    </lineage>
</organism>
<proteinExistence type="predicted"/>
<accession>F0WTL7</accession>